<reference evidence="2 3" key="1">
    <citation type="submission" date="2019-07" db="EMBL/GenBank/DDBJ databases">
        <title>Luteimonas sp. YD-1 nov., isolated from acidic soil.</title>
        <authorList>
            <person name="Zhou J."/>
        </authorList>
    </citation>
    <scope>NUCLEOTIDE SEQUENCE [LARGE SCALE GENOMIC DNA]</scope>
    <source>
        <strain evidence="2 3">YD-1</strain>
    </source>
</reference>
<dbReference type="PANTHER" id="PTHR37946">
    <property type="entry name" value="SLL1969 PROTEIN"/>
    <property type="match status" value="1"/>
</dbReference>
<sequence length="215" mass="22722">MSRPPPAIRRVVLLHGIWMAAVSMRPLAGRLRAQGFEPEVLGYRSVAATPQAAIDRLLAHLRRGGPAHVVGHSLGGLVAVQALCVDPHVPVARVLCLGSPLCGSGAAAGLARLPLSRLYFGHSAELLINGCMTWPDRFEVGMIAGSSPHGMGQWFGRFQGEHDGTVAVAETRTPALADHLVLPVSHMGMVLSREVARQAGRFLATGRFDRAAPGA</sequence>
<evidence type="ECO:0000259" key="1">
    <source>
        <dbReference type="Pfam" id="PF12697"/>
    </source>
</evidence>
<dbReference type="Proteomes" id="UP000315949">
    <property type="component" value="Unassembled WGS sequence"/>
</dbReference>
<dbReference type="InterPro" id="IPR000073">
    <property type="entry name" value="AB_hydrolase_1"/>
</dbReference>
<evidence type="ECO:0000313" key="3">
    <source>
        <dbReference type="Proteomes" id="UP000315949"/>
    </source>
</evidence>
<dbReference type="AlphaFoldDB" id="A0A5C5U845"/>
<comment type="caution">
    <text evidence="2">The sequence shown here is derived from an EMBL/GenBank/DDBJ whole genome shotgun (WGS) entry which is preliminary data.</text>
</comment>
<dbReference type="OrthoDB" id="556502at2"/>
<protein>
    <submittedName>
        <fullName evidence="2">Alpha/beta hydrolase</fullName>
    </submittedName>
</protein>
<name>A0A5C5U845_9GAMM</name>
<organism evidence="2 3">
    <name type="scientific">Luteimonas wenzhouensis</name>
    <dbReference type="NCBI Taxonomy" id="2599615"/>
    <lineage>
        <taxon>Bacteria</taxon>
        <taxon>Pseudomonadati</taxon>
        <taxon>Pseudomonadota</taxon>
        <taxon>Gammaproteobacteria</taxon>
        <taxon>Lysobacterales</taxon>
        <taxon>Lysobacteraceae</taxon>
        <taxon>Luteimonas</taxon>
    </lineage>
</organism>
<dbReference type="GO" id="GO:0016787">
    <property type="term" value="F:hydrolase activity"/>
    <property type="evidence" value="ECO:0007669"/>
    <property type="project" value="UniProtKB-KW"/>
</dbReference>
<keyword evidence="2" id="KW-0378">Hydrolase</keyword>
<keyword evidence="3" id="KW-1185">Reference proteome</keyword>
<accession>A0A5C5U845</accession>
<dbReference type="EMBL" id="VOHE01000001">
    <property type="protein sequence ID" value="TWT22027.1"/>
    <property type="molecule type" value="Genomic_DNA"/>
</dbReference>
<dbReference type="RefSeq" id="WP_146310453.1">
    <property type="nucleotide sequence ID" value="NZ_VOHE01000001.1"/>
</dbReference>
<dbReference type="PANTHER" id="PTHR37946:SF1">
    <property type="entry name" value="SLL1969 PROTEIN"/>
    <property type="match status" value="1"/>
</dbReference>
<dbReference type="Pfam" id="PF12697">
    <property type="entry name" value="Abhydrolase_6"/>
    <property type="match status" value="1"/>
</dbReference>
<dbReference type="Gene3D" id="3.40.50.1820">
    <property type="entry name" value="alpha/beta hydrolase"/>
    <property type="match status" value="1"/>
</dbReference>
<proteinExistence type="predicted"/>
<gene>
    <name evidence="2" type="ORF">FQY79_02600</name>
</gene>
<dbReference type="SUPFAM" id="SSF53474">
    <property type="entry name" value="alpha/beta-Hydrolases"/>
    <property type="match status" value="1"/>
</dbReference>
<dbReference type="InterPro" id="IPR029058">
    <property type="entry name" value="AB_hydrolase_fold"/>
</dbReference>
<feature type="domain" description="AB hydrolase-1" evidence="1">
    <location>
        <begin position="11"/>
        <end position="178"/>
    </location>
</feature>
<evidence type="ECO:0000313" key="2">
    <source>
        <dbReference type="EMBL" id="TWT22027.1"/>
    </source>
</evidence>